<dbReference type="Proteomes" id="UP001344447">
    <property type="component" value="Unassembled WGS sequence"/>
</dbReference>
<dbReference type="Gene3D" id="3.30.710.10">
    <property type="entry name" value="Potassium Channel Kv1.1, Chain A"/>
    <property type="match status" value="1"/>
</dbReference>
<evidence type="ECO:0000256" key="2">
    <source>
        <dbReference type="ARBA" id="ARBA00009993"/>
    </source>
</evidence>
<dbReference type="InterPro" id="IPR016073">
    <property type="entry name" value="Skp1_comp_POZ"/>
</dbReference>
<accession>A0AAN7U3Y5</accession>
<dbReference type="EMBL" id="JAVFKY010000002">
    <property type="protein sequence ID" value="KAK5581215.1"/>
    <property type="molecule type" value="Genomic_DNA"/>
</dbReference>
<dbReference type="FunFam" id="3.30.710.10:FF:000035">
    <property type="entry name" value="Elongin C transcription elongation factor"/>
    <property type="match status" value="1"/>
</dbReference>
<name>A0AAN7U3Y5_9MYCE</name>
<organism evidence="6 7">
    <name type="scientific">Dictyostelium firmibasis</name>
    <dbReference type="NCBI Taxonomy" id="79012"/>
    <lineage>
        <taxon>Eukaryota</taxon>
        <taxon>Amoebozoa</taxon>
        <taxon>Evosea</taxon>
        <taxon>Eumycetozoa</taxon>
        <taxon>Dictyostelia</taxon>
        <taxon>Dictyosteliales</taxon>
        <taxon>Dictyosteliaceae</taxon>
        <taxon>Dictyostelium</taxon>
    </lineage>
</organism>
<dbReference type="SMART" id="SM00512">
    <property type="entry name" value="Skp1"/>
    <property type="match status" value="1"/>
</dbReference>
<dbReference type="PANTHER" id="PTHR20648">
    <property type="entry name" value="ELONGIN-C"/>
    <property type="match status" value="1"/>
</dbReference>
<evidence type="ECO:0000313" key="7">
    <source>
        <dbReference type="Proteomes" id="UP001344447"/>
    </source>
</evidence>
<dbReference type="GO" id="GO:0005634">
    <property type="term" value="C:nucleus"/>
    <property type="evidence" value="ECO:0007669"/>
    <property type="project" value="UniProtKB-SubCell"/>
</dbReference>
<dbReference type="GO" id="GO:0006511">
    <property type="term" value="P:ubiquitin-dependent protein catabolic process"/>
    <property type="evidence" value="ECO:0007669"/>
    <property type="project" value="InterPro"/>
</dbReference>
<comment type="similarity">
    <text evidence="2">Belongs to the SKP1 family.</text>
</comment>
<keyword evidence="7" id="KW-1185">Reference proteome</keyword>
<dbReference type="InterPro" id="IPR039948">
    <property type="entry name" value="ELC1"/>
</dbReference>
<reference evidence="6 7" key="1">
    <citation type="submission" date="2023-11" db="EMBL/GenBank/DDBJ databases">
        <title>Dfirmibasis_genome.</title>
        <authorList>
            <person name="Edelbroek B."/>
            <person name="Kjellin J."/>
            <person name="Jerlstrom-Hultqvist J."/>
            <person name="Soderbom F."/>
        </authorList>
    </citation>
    <scope>NUCLEOTIDE SEQUENCE [LARGE SCALE GENOMIC DNA]</scope>
    <source>
        <strain evidence="6 7">TNS-C-14</strain>
    </source>
</reference>
<dbReference type="InterPro" id="IPR011333">
    <property type="entry name" value="SKP1/BTB/POZ_sf"/>
</dbReference>
<evidence type="ECO:0000259" key="5">
    <source>
        <dbReference type="Pfam" id="PF03931"/>
    </source>
</evidence>
<evidence type="ECO:0000256" key="1">
    <source>
        <dbReference type="ARBA" id="ARBA00004123"/>
    </source>
</evidence>
<dbReference type="InterPro" id="IPR001232">
    <property type="entry name" value="SKP1-like"/>
</dbReference>
<evidence type="ECO:0000313" key="6">
    <source>
        <dbReference type="EMBL" id="KAK5581215.1"/>
    </source>
</evidence>
<evidence type="ECO:0000256" key="4">
    <source>
        <dbReference type="ARBA" id="ARBA00023242"/>
    </source>
</evidence>
<dbReference type="CDD" id="cd18321">
    <property type="entry name" value="BTB_POZ_EloC"/>
    <property type="match status" value="1"/>
</dbReference>
<dbReference type="SUPFAM" id="SSF54695">
    <property type="entry name" value="POZ domain"/>
    <property type="match status" value="1"/>
</dbReference>
<proteinExistence type="inferred from homology"/>
<dbReference type="AlphaFoldDB" id="A0AAN7U3Y5"/>
<comment type="caution">
    <text evidence="6">The sequence shown here is derived from an EMBL/GenBank/DDBJ whole genome shotgun (WGS) entry which is preliminary data.</text>
</comment>
<sequence>MSDNPDTHDLNSDVLRLYSSSGHEFVLSRKMSYVSGTIKSMLSGDNSNFMEDQNNEIRFREISTPVLEKVIQYFYFKNKYTNSTTDLPEFPINEKVVVDLLLAAHFLDT</sequence>
<comment type="subcellular location">
    <subcellularLocation>
        <location evidence="1">Nucleus</location>
    </subcellularLocation>
</comment>
<protein>
    <recommendedName>
        <fullName evidence="3">Elongin-C</fullName>
    </recommendedName>
</protein>
<feature type="domain" description="SKP1 component POZ" evidence="5">
    <location>
        <begin position="14"/>
        <end position="78"/>
    </location>
</feature>
<gene>
    <name evidence="6" type="ORF">RB653_001245</name>
</gene>
<dbReference type="Pfam" id="PF03931">
    <property type="entry name" value="Skp1_POZ"/>
    <property type="match status" value="1"/>
</dbReference>
<evidence type="ECO:0000256" key="3">
    <source>
        <dbReference type="ARBA" id="ARBA00021347"/>
    </source>
</evidence>
<keyword evidence="4" id="KW-0539">Nucleus</keyword>